<dbReference type="GO" id="GO:0008514">
    <property type="term" value="F:organic anion transmembrane transporter activity"/>
    <property type="evidence" value="ECO:0007669"/>
    <property type="project" value="UniProtKB-ARBA"/>
</dbReference>
<feature type="transmembrane region" description="Helical" evidence="5">
    <location>
        <begin position="122"/>
        <end position="142"/>
    </location>
</feature>
<evidence type="ECO:0000256" key="3">
    <source>
        <dbReference type="ARBA" id="ARBA00022989"/>
    </source>
</evidence>
<proteinExistence type="predicted"/>
<organism evidence="6 7">
    <name type="scientific">Candidatus Fischerbacteria bacterium RBG_13_37_8</name>
    <dbReference type="NCBI Taxonomy" id="1817863"/>
    <lineage>
        <taxon>Bacteria</taxon>
        <taxon>Candidatus Fischeribacteriota</taxon>
    </lineage>
</organism>
<protein>
    <recommendedName>
        <fullName evidence="8">Anion transporter</fullName>
    </recommendedName>
</protein>
<feature type="transmembrane region" description="Helical" evidence="5">
    <location>
        <begin position="276"/>
        <end position="298"/>
    </location>
</feature>
<feature type="non-terminal residue" evidence="6">
    <location>
        <position position="447"/>
    </location>
</feature>
<dbReference type="GO" id="GO:1905039">
    <property type="term" value="P:carboxylic acid transmembrane transport"/>
    <property type="evidence" value="ECO:0007669"/>
    <property type="project" value="UniProtKB-ARBA"/>
</dbReference>
<evidence type="ECO:0008006" key="8">
    <source>
        <dbReference type="Google" id="ProtNLM"/>
    </source>
</evidence>
<sequence>MEEFEGGFDKWRKIIGLFAGPLLMIAILMKPTPSLTPEAHGLLAIIVLVVIFWVSEALPLGVTALMAPVLCIAFGVCDEKIAFANFAHPIIFLFLGSFILAKAMEVHSIDKIIAVKILSLKWVRASVLRFTFMFAFIIFALSGWLSNTATTAMMFPIAISLIKRLEEITGVEMKRFGLGLMLITAYSASIGGVATPVGSPPNLIGIGMLEKMAGIKIGFFQWMLIAAPQSLIVFFAVYSFMYLVTMRSAKKYWNKELFAKLKQQTTSSLNRPQWNVIIAFSITVMLWIIPGIIMLVRGSDALSYKWLSTYIPEASAAMIGAVLLFLLPADLKTYRPAMGWKEAVDINWEAIFLFGGGLTLGTLMFKTGLSNAAAAAILELIGNPSITKFTLLFCFLTNAATELTSNTAMANMAVPLSISLCQKSQLSPLIPALAATMGCSYAFMLPV</sequence>
<dbReference type="EMBL" id="MFGW01000251">
    <property type="protein sequence ID" value="OGF58365.1"/>
    <property type="molecule type" value="Genomic_DNA"/>
</dbReference>
<evidence type="ECO:0000256" key="1">
    <source>
        <dbReference type="ARBA" id="ARBA00004141"/>
    </source>
</evidence>
<keyword evidence="2 5" id="KW-0812">Transmembrane</keyword>
<feature type="transmembrane region" description="Helical" evidence="5">
    <location>
        <begin position="14"/>
        <end position="30"/>
    </location>
</feature>
<comment type="caution">
    <text evidence="6">The sequence shown here is derived from an EMBL/GenBank/DDBJ whole genome shotgun (WGS) entry which is preliminary data.</text>
</comment>
<gene>
    <name evidence="6" type="ORF">A2Y62_08595</name>
</gene>
<dbReference type="Pfam" id="PF00939">
    <property type="entry name" value="Na_sulph_symp"/>
    <property type="match status" value="1"/>
</dbReference>
<evidence type="ECO:0000256" key="5">
    <source>
        <dbReference type="SAM" id="Phobius"/>
    </source>
</evidence>
<feature type="transmembrane region" description="Helical" evidence="5">
    <location>
        <begin position="81"/>
        <end position="101"/>
    </location>
</feature>
<feature type="transmembrane region" description="Helical" evidence="5">
    <location>
        <begin position="219"/>
        <end position="244"/>
    </location>
</feature>
<dbReference type="PANTHER" id="PTHR10283:SF82">
    <property type="entry name" value="SOLUTE CARRIER FAMILY 13 MEMBER 2"/>
    <property type="match status" value="1"/>
</dbReference>
<reference evidence="6 7" key="1">
    <citation type="journal article" date="2016" name="Nat. Commun.">
        <title>Thousands of microbial genomes shed light on interconnected biogeochemical processes in an aquifer system.</title>
        <authorList>
            <person name="Anantharaman K."/>
            <person name="Brown C.T."/>
            <person name="Hug L.A."/>
            <person name="Sharon I."/>
            <person name="Castelle C.J."/>
            <person name="Probst A.J."/>
            <person name="Thomas B.C."/>
            <person name="Singh A."/>
            <person name="Wilkins M.J."/>
            <person name="Karaoz U."/>
            <person name="Brodie E.L."/>
            <person name="Williams K.H."/>
            <person name="Hubbard S.S."/>
            <person name="Banfield J.F."/>
        </authorList>
    </citation>
    <scope>NUCLEOTIDE SEQUENCE [LARGE SCALE GENOMIC DNA]</scope>
</reference>
<feature type="transmembrane region" description="Helical" evidence="5">
    <location>
        <begin position="42"/>
        <end position="75"/>
    </location>
</feature>
<evidence type="ECO:0000256" key="2">
    <source>
        <dbReference type="ARBA" id="ARBA00022692"/>
    </source>
</evidence>
<comment type="subcellular location">
    <subcellularLocation>
        <location evidence="1">Membrane</location>
        <topology evidence="1">Multi-pass membrane protein</topology>
    </subcellularLocation>
</comment>
<dbReference type="STRING" id="1817863.A2Y62_08595"/>
<dbReference type="AlphaFoldDB" id="A0A1F5V4M9"/>
<dbReference type="InterPro" id="IPR001898">
    <property type="entry name" value="SLC13A/DASS"/>
</dbReference>
<keyword evidence="3 5" id="KW-1133">Transmembrane helix</keyword>
<dbReference type="GO" id="GO:0005886">
    <property type="term" value="C:plasma membrane"/>
    <property type="evidence" value="ECO:0007669"/>
    <property type="project" value="TreeGrafter"/>
</dbReference>
<name>A0A1F5V4M9_9BACT</name>
<accession>A0A1F5V4M9</accession>
<evidence type="ECO:0000256" key="4">
    <source>
        <dbReference type="ARBA" id="ARBA00023136"/>
    </source>
</evidence>
<evidence type="ECO:0000313" key="7">
    <source>
        <dbReference type="Proteomes" id="UP000178943"/>
    </source>
</evidence>
<evidence type="ECO:0000313" key="6">
    <source>
        <dbReference type="EMBL" id="OGF58365.1"/>
    </source>
</evidence>
<feature type="transmembrane region" description="Helical" evidence="5">
    <location>
        <begin position="177"/>
        <end position="199"/>
    </location>
</feature>
<feature type="transmembrane region" description="Helical" evidence="5">
    <location>
        <begin position="310"/>
        <end position="329"/>
    </location>
</feature>
<dbReference type="PANTHER" id="PTHR10283">
    <property type="entry name" value="SOLUTE CARRIER FAMILY 13 MEMBER"/>
    <property type="match status" value="1"/>
</dbReference>
<feature type="transmembrane region" description="Helical" evidence="5">
    <location>
        <begin position="350"/>
        <end position="369"/>
    </location>
</feature>
<dbReference type="Proteomes" id="UP000178943">
    <property type="component" value="Unassembled WGS sequence"/>
</dbReference>
<keyword evidence="4 5" id="KW-0472">Membrane</keyword>
<dbReference type="NCBIfam" id="TIGR00785">
    <property type="entry name" value="dass"/>
    <property type="match status" value="1"/>
</dbReference>